<name>A0A2R7YSM9_9ACTN</name>
<gene>
    <name evidence="1" type="ORF">C7S10_18730</name>
</gene>
<dbReference type="RefSeq" id="WP_108345985.1">
    <property type="nucleotide sequence ID" value="NZ_PYXZ01000010.1"/>
</dbReference>
<evidence type="ECO:0008006" key="3">
    <source>
        <dbReference type="Google" id="ProtNLM"/>
    </source>
</evidence>
<accession>A0A2R7YSM9</accession>
<organism evidence="1 2">
    <name type="scientific">Nocardioides currus</name>
    <dbReference type="NCBI Taxonomy" id="2133958"/>
    <lineage>
        <taxon>Bacteria</taxon>
        <taxon>Bacillati</taxon>
        <taxon>Actinomycetota</taxon>
        <taxon>Actinomycetes</taxon>
        <taxon>Propionibacteriales</taxon>
        <taxon>Nocardioidaceae</taxon>
        <taxon>Nocardioides</taxon>
    </lineage>
</organism>
<evidence type="ECO:0000313" key="2">
    <source>
        <dbReference type="Proteomes" id="UP000244867"/>
    </source>
</evidence>
<keyword evidence="2" id="KW-1185">Reference proteome</keyword>
<evidence type="ECO:0000313" key="1">
    <source>
        <dbReference type="EMBL" id="PUA79415.1"/>
    </source>
</evidence>
<dbReference type="EMBL" id="PYXZ01000010">
    <property type="protein sequence ID" value="PUA79415.1"/>
    <property type="molecule type" value="Genomic_DNA"/>
</dbReference>
<reference evidence="1 2" key="1">
    <citation type="submission" date="2018-03" db="EMBL/GenBank/DDBJ databases">
        <authorList>
            <person name="Keele B.F."/>
        </authorList>
    </citation>
    <scope>NUCLEOTIDE SEQUENCE [LARGE SCALE GENOMIC DNA]</scope>
    <source>
        <strain evidence="1 2">IB-3</strain>
    </source>
</reference>
<dbReference type="OrthoDB" id="3579809at2"/>
<proteinExistence type="predicted"/>
<protein>
    <recommendedName>
        <fullName evidence="3">DUF3887 domain-containing protein</fullName>
    </recommendedName>
</protein>
<dbReference type="AlphaFoldDB" id="A0A2R7YSM9"/>
<dbReference type="Proteomes" id="UP000244867">
    <property type="component" value="Unassembled WGS sequence"/>
</dbReference>
<comment type="caution">
    <text evidence="1">The sequence shown here is derived from an EMBL/GenBank/DDBJ whole genome shotgun (WGS) entry which is preliminary data.</text>
</comment>
<sequence length="191" mass="20443">MSDDGLPEVATAHRALATARADLQAAVDRARSRGTSWAAIGATLDMTRQAAFKRFGRPRDPRTGDTMTPTDLTTLPALTERAFALLDAGDHVALRGLMTEQTAEALTPDLLLDTWSQVVAESGNLARCRDTGLESFEGAVLDPSEPSLGGAVGHTTIECEVGEWWGRVAFDPDQRIIGLLVVPVDTTDLPF</sequence>